<dbReference type="EMBL" id="JNAX01000015">
    <property type="protein sequence ID" value="KGG19328.1"/>
    <property type="molecule type" value="Genomic_DNA"/>
</dbReference>
<dbReference type="InterPro" id="IPR036428">
    <property type="entry name" value="PCD_sf"/>
</dbReference>
<proteinExistence type="inferred from homology"/>
<comment type="caution">
    <text evidence="5">The sequence shown here is derived from an EMBL/GenBank/DDBJ whole genome shotgun (WGS) entry which is preliminary data.</text>
</comment>
<dbReference type="NCBIfam" id="NF002018">
    <property type="entry name" value="PRK00823.1-3"/>
    <property type="match status" value="1"/>
</dbReference>
<dbReference type="SUPFAM" id="SSF55248">
    <property type="entry name" value="PCD-like"/>
    <property type="match status" value="1"/>
</dbReference>
<keyword evidence="3 4" id="KW-0456">Lyase</keyword>
<accession>A0A0A2BZ22</accession>
<evidence type="ECO:0000313" key="5">
    <source>
        <dbReference type="EMBL" id="KGG19328.1"/>
    </source>
</evidence>
<dbReference type="CDD" id="cd00914">
    <property type="entry name" value="PCD_DCoH_subfamily_b"/>
    <property type="match status" value="1"/>
</dbReference>
<reference evidence="6" key="1">
    <citation type="journal article" date="2014" name="Sci. Data">
        <title>Genomes of diverse isolates of the marine cyanobacterium Prochlorococcus.</title>
        <authorList>
            <person name="Biller S."/>
            <person name="Berube P."/>
            <person name="Thompson J."/>
            <person name="Kelly L."/>
            <person name="Roggensack S."/>
            <person name="Awad L."/>
            <person name="Roache-Johnson K."/>
            <person name="Ding H."/>
            <person name="Giovannoni S.J."/>
            <person name="Moore L.R."/>
            <person name="Chisholm S.W."/>
        </authorList>
    </citation>
    <scope>NUCLEOTIDE SEQUENCE [LARGE SCALE GENOMIC DNA]</scope>
    <source>
        <strain evidence="6">PAC1</strain>
    </source>
</reference>
<dbReference type="Proteomes" id="UP000030392">
    <property type="component" value="Unassembled WGS sequence"/>
</dbReference>
<organism evidence="5 6">
    <name type="scientific">Prochlorococcus marinus str. PAC1</name>
    <dbReference type="NCBI Taxonomy" id="59924"/>
    <lineage>
        <taxon>Bacteria</taxon>
        <taxon>Bacillati</taxon>
        <taxon>Cyanobacteriota</taxon>
        <taxon>Cyanophyceae</taxon>
        <taxon>Synechococcales</taxon>
        <taxon>Prochlorococcaceae</taxon>
        <taxon>Prochlorococcus</taxon>
    </lineage>
</organism>
<evidence type="ECO:0000256" key="4">
    <source>
        <dbReference type="HAMAP-Rule" id="MF_00434"/>
    </source>
</evidence>
<dbReference type="InterPro" id="IPR001533">
    <property type="entry name" value="Pterin_deHydtase"/>
</dbReference>
<dbReference type="EC" id="4.2.1.96" evidence="4"/>
<evidence type="ECO:0000256" key="2">
    <source>
        <dbReference type="ARBA" id="ARBA00006472"/>
    </source>
</evidence>
<dbReference type="RefSeq" id="WP_052038683.1">
    <property type="nucleotide sequence ID" value="NZ_CP138967.1"/>
</dbReference>
<evidence type="ECO:0000256" key="1">
    <source>
        <dbReference type="ARBA" id="ARBA00001554"/>
    </source>
</evidence>
<name>A0A0A2BZ22_PROMR</name>
<sequence>MKYEKLMVSLIEQSQLDSFIEKNPSWIIDNKTIKKEFKFENFIEAFGFMSKVALLSEKIDHHPDWQNTYNKVIINLTTHDKGGITTNDIKLAESIDKLINT</sequence>
<evidence type="ECO:0000256" key="3">
    <source>
        <dbReference type="ARBA" id="ARBA00023239"/>
    </source>
</evidence>
<evidence type="ECO:0000313" key="6">
    <source>
        <dbReference type="Proteomes" id="UP000030392"/>
    </source>
</evidence>
<protein>
    <recommendedName>
        <fullName evidence="4">Putative pterin-4-alpha-carbinolamine dehydratase</fullName>
        <shortName evidence="4">PHS</shortName>
        <ecNumber evidence="4">4.2.1.96</ecNumber>
    </recommendedName>
    <alternativeName>
        <fullName evidence="4">4-alpha-hydroxy-tetrahydropterin dehydratase</fullName>
    </alternativeName>
    <alternativeName>
        <fullName evidence="4">Pterin carbinolamine dehydratase</fullName>
        <shortName evidence="4">PCD</shortName>
    </alternativeName>
</protein>
<dbReference type="AlphaFoldDB" id="A0A0A2BZ22"/>
<dbReference type="PANTHER" id="PTHR12599">
    <property type="entry name" value="PTERIN-4-ALPHA-CARBINOLAMINE DEHYDRATASE"/>
    <property type="match status" value="1"/>
</dbReference>
<dbReference type="GO" id="GO:0008124">
    <property type="term" value="F:4-alpha-hydroxytetrahydrobiopterin dehydratase activity"/>
    <property type="evidence" value="ECO:0007669"/>
    <property type="project" value="UniProtKB-UniRule"/>
</dbReference>
<dbReference type="Pfam" id="PF01329">
    <property type="entry name" value="Pterin_4a"/>
    <property type="match status" value="1"/>
</dbReference>
<dbReference type="PANTHER" id="PTHR12599:SF0">
    <property type="entry name" value="PTERIN-4-ALPHA-CARBINOLAMINE DEHYDRATASE"/>
    <property type="match status" value="1"/>
</dbReference>
<gene>
    <name evidence="5" type="ORF">EV03_1710</name>
</gene>
<dbReference type="Gene3D" id="3.30.1360.20">
    <property type="entry name" value="Transcriptional coactivator/pterin dehydratase"/>
    <property type="match status" value="1"/>
</dbReference>
<dbReference type="GO" id="GO:0006729">
    <property type="term" value="P:tetrahydrobiopterin biosynthetic process"/>
    <property type="evidence" value="ECO:0007669"/>
    <property type="project" value="InterPro"/>
</dbReference>
<comment type="similarity">
    <text evidence="2 4">Belongs to the pterin-4-alpha-carbinolamine dehydratase family.</text>
</comment>
<dbReference type="HAMAP" id="MF_00434">
    <property type="entry name" value="Pterin_4_alpha"/>
    <property type="match status" value="1"/>
</dbReference>
<dbReference type="NCBIfam" id="NF002017">
    <property type="entry name" value="PRK00823.1-2"/>
    <property type="match status" value="1"/>
</dbReference>
<comment type="catalytic activity">
    <reaction evidence="1 4">
        <text>(4aS,6R)-4a-hydroxy-L-erythro-5,6,7,8-tetrahydrobiopterin = (6R)-L-erythro-6,7-dihydrobiopterin + H2O</text>
        <dbReference type="Rhea" id="RHEA:11920"/>
        <dbReference type="ChEBI" id="CHEBI:15377"/>
        <dbReference type="ChEBI" id="CHEBI:15642"/>
        <dbReference type="ChEBI" id="CHEBI:43120"/>
        <dbReference type="EC" id="4.2.1.96"/>
    </reaction>
</comment>